<sequence>MSNVSFEDVVAAVSQLLYAQGLQHGTAMLNIPDEAFDLMDHLECHPFIGLLLPHSCRAWVLHPYPPREGQVYTPPPLHESYRWAFNNDFASMDKDTCDLLQRFATILHPLDAFAADLPGYFQAGRIPPEVGCSLLDAISILLFDGFALSSSQQATQIALAMGVPASTITDEAVVNPVPMLDACDTLQALIACIKLEAAPKPAAALAAKQCKRGQQ</sequence>
<organism evidence="1 2">
    <name type="scientific">Coemansia furcata</name>
    <dbReference type="NCBI Taxonomy" id="417177"/>
    <lineage>
        <taxon>Eukaryota</taxon>
        <taxon>Fungi</taxon>
        <taxon>Fungi incertae sedis</taxon>
        <taxon>Zoopagomycota</taxon>
        <taxon>Kickxellomycotina</taxon>
        <taxon>Kickxellomycetes</taxon>
        <taxon>Kickxellales</taxon>
        <taxon>Kickxellaceae</taxon>
        <taxon>Coemansia</taxon>
    </lineage>
</organism>
<protein>
    <submittedName>
        <fullName evidence="1">Uncharacterized protein</fullName>
    </submittedName>
</protein>
<dbReference type="EMBL" id="JANBUP010001717">
    <property type="protein sequence ID" value="KAJ2803958.1"/>
    <property type="molecule type" value="Genomic_DNA"/>
</dbReference>
<proteinExistence type="predicted"/>
<comment type="caution">
    <text evidence="1">The sequence shown here is derived from an EMBL/GenBank/DDBJ whole genome shotgun (WGS) entry which is preliminary data.</text>
</comment>
<dbReference type="Proteomes" id="UP001140096">
    <property type="component" value="Unassembled WGS sequence"/>
</dbReference>
<reference evidence="1" key="1">
    <citation type="submission" date="2022-07" db="EMBL/GenBank/DDBJ databases">
        <title>Phylogenomic reconstructions and comparative analyses of Kickxellomycotina fungi.</title>
        <authorList>
            <person name="Reynolds N.K."/>
            <person name="Stajich J.E."/>
            <person name="Barry K."/>
            <person name="Grigoriev I.V."/>
            <person name="Crous P."/>
            <person name="Smith M.E."/>
        </authorList>
    </citation>
    <scope>NUCLEOTIDE SEQUENCE</scope>
    <source>
        <strain evidence="1">CBS 102833</strain>
    </source>
</reference>
<feature type="non-terminal residue" evidence="1">
    <location>
        <position position="215"/>
    </location>
</feature>
<gene>
    <name evidence="1" type="ORF">H4S07_004341</name>
</gene>
<evidence type="ECO:0000313" key="1">
    <source>
        <dbReference type="EMBL" id="KAJ2803958.1"/>
    </source>
</evidence>
<evidence type="ECO:0000313" key="2">
    <source>
        <dbReference type="Proteomes" id="UP001140096"/>
    </source>
</evidence>
<keyword evidence="2" id="KW-1185">Reference proteome</keyword>
<name>A0ACC1LAQ7_9FUNG</name>
<accession>A0ACC1LAQ7</accession>